<evidence type="ECO:0000313" key="7">
    <source>
        <dbReference type="Proteomes" id="UP000237061"/>
    </source>
</evidence>
<gene>
    <name evidence="6" type="ORF">CVS27_09295</name>
</gene>
<keyword evidence="3" id="KW-0804">Transcription</keyword>
<keyword evidence="2 4" id="KW-0238">DNA-binding</keyword>
<dbReference type="GO" id="GO:0003677">
    <property type="term" value="F:DNA binding"/>
    <property type="evidence" value="ECO:0007669"/>
    <property type="project" value="UniProtKB-UniRule"/>
</dbReference>
<protein>
    <submittedName>
        <fullName evidence="6">TetR family transcriptional regulator</fullName>
    </submittedName>
</protein>
<organism evidence="6 7">
    <name type="scientific">Arthrobacter glacialis</name>
    <dbReference type="NCBI Taxonomy" id="1664"/>
    <lineage>
        <taxon>Bacteria</taxon>
        <taxon>Bacillati</taxon>
        <taxon>Actinomycetota</taxon>
        <taxon>Actinomycetes</taxon>
        <taxon>Micrococcales</taxon>
        <taxon>Micrococcaceae</taxon>
        <taxon>Arthrobacter</taxon>
    </lineage>
</organism>
<feature type="DNA-binding region" description="H-T-H motif" evidence="4">
    <location>
        <begin position="34"/>
        <end position="53"/>
    </location>
</feature>
<dbReference type="InterPro" id="IPR009057">
    <property type="entry name" value="Homeodomain-like_sf"/>
</dbReference>
<dbReference type="PANTHER" id="PTHR47506:SF6">
    <property type="entry name" value="HTH-TYPE TRANSCRIPTIONAL REPRESSOR NEMR"/>
    <property type="match status" value="1"/>
</dbReference>
<comment type="caution">
    <text evidence="6">The sequence shown here is derived from an EMBL/GenBank/DDBJ whole genome shotgun (WGS) entry which is preliminary data.</text>
</comment>
<evidence type="ECO:0000256" key="3">
    <source>
        <dbReference type="ARBA" id="ARBA00023163"/>
    </source>
</evidence>
<dbReference type="PANTHER" id="PTHR47506">
    <property type="entry name" value="TRANSCRIPTIONAL REGULATORY PROTEIN"/>
    <property type="match status" value="1"/>
</dbReference>
<evidence type="ECO:0000256" key="2">
    <source>
        <dbReference type="ARBA" id="ARBA00023125"/>
    </source>
</evidence>
<dbReference type="EMBL" id="PPXC01000006">
    <property type="protein sequence ID" value="POH73565.1"/>
    <property type="molecule type" value="Genomic_DNA"/>
</dbReference>
<keyword evidence="1" id="KW-0805">Transcription regulation</keyword>
<dbReference type="Gene3D" id="1.10.357.10">
    <property type="entry name" value="Tetracycline Repressor, domain 2"/>
    <property type="match status" value="1"/>
</dbReference>
<accession>A0A2S3ZWC1</accession>
<evidence type="ECO:0000259" key="5">
    <source>
        <dbReference type="PROSITE" id="PS50977"/>
    </source>
</evidence>
<dbReference type="SUPFAM" id="SSF46689">
    <property type="entry name" value="Homeodomain-like"/>
    <property type="match status" value="1"/>
</dbReference>
<dbReference type="InterPro" id="IPR036271">
    <property type="entry name" value="Tet_transcr_reg_TetR-rel_C_sf"/>
</dbReference>
<dbReference type="OrthoDB" id="5118063at2"/>
<dbReference type="Pfam" id="PF00440">
    <property type="entry name" value="TetR_N"/>
    <property type="match status" value="1"/>
</dbReference>
<dbReference type="InterPro" id="IPR001647">
    <property type="entry name" value="HTH_TetR"/>
</dbReference>
<dbReference type="PROSITE" id="PS50977">
    <property type="entry name" value="HTH_TETR_2"/>
    <property type="match status" value="1"/>
</dbReference>
<dbReference type="AlphaFoldDB" id="A0A2S3ZWC1"/>
<reference evidence="6 7" key="1">
    <citation type="submission" date="2018-01" db="EMBL/GenBank/DDBJ databases">
        <title>Arthrobacter sp. nov., from glaciers in China.</title>
        <authorList>
            <person name="Liu Q."/>
            <person name="Xin Y.-H."/>
        </authorList>
    </citation>
    <scope>NUCLEOTIDE SEQUENCE [LARGE SCALE GENOMIC DNA]</scope>
    <source>
        <strain evidence="6 7">HLT2-12-2</strain>
    </source>
</reference>
<evidence type="ECO:0000256" key="4">
    <source>
        <dbReference type="PROSITE-ProRule" id="PRU00335"/>
    </source>
</evidence>
<dbReference type="RefSeq" id="WP_103465462.1">
    <property type="nucleotide sequence ID" value="NZ_PPXB01000006.1"/>
</dbReference>
<name>A0A2S3ZWC1_ARTGL</name>
<evidence type="ECO:0000313" key="6">
    <source>
        <dbReference type="EMBL" id="POH73565.1"/>
    </source>
</evidence>
<evidence type="ECO:0000256" key="1">
    <source>
        <dbReference type="ARBA" id="ARBA00023015"/>
    </source>
</evidence>
<feature type="domain" description="HTH tetR-type" evidence="5">
    <location>
        <begin position="11"/>
        <end position="71"/>
    </location>
</feature>
<proteinExistence type="predicted"/>
<dbReference type="SUPFAM" id="SSF48498">
    <property type="entry name" value="Tetracyclin repressor-like, C-terminal domain"/>
    <property type="match status" value="1"/>
</dbReference>
<sequence>MAARGSYAKGIAKRDEILTTALRVIAERGYRKTSLRELAAAVGLSQTGLLHYFGTKEDLFIEVLRKRDDVDMATYGPDANQTDVIQGILNVIRHNADVPGLVHLYTQFSAEASEASHPAHGYFQERSAYFRQIVSGAIREQQETGQLSAALDADSIALLLMASSDGLQSHWLLDDTVDMAGQISHLWEALTRA</sequence>
<dbReference type="PRINTS" id="PR00455">
    <property type="entry name" value="HTHTETR"/>
</dbReference>
<dbReference type="Proteomes" id="UP000237061">
    <property type="component" value="Unassembled WGS sequence"/>
</dbReference>
<keyword evidence="7" id="KW-1185">Reference proteome</keyword>